<evidence type="ECO:0000256" key="1">
    <source>
        <dbReference type="SAM" id="SignalP"/>
    </source>
</evidence>
<protein>
    <recommendedName>
        <fullName evidence="4">Tat pathway signal sequence domain protein</fullName>
    </recommendedName>
</protein>
<comment type="caution">
    <text evidence="2">The sequence shown here is derived from an EMBL/GenBank/DDBJ whole genome shotgun (WGS) entry which is preliminary data.</text>
</comment>
<evidence type="ECO:0000313" key="3">
    <source>
        <dbReference type="Proteomes" id="UP000289708"/>
    </source>
</evidence>
<sequence length="148" mass="15604">MEVRSLQPYDLTRARRFALVAASAATLSAPLPAAAASGVSIELNRLEARDQSCRVSLVVANPGDKAMDSLKLDLVFFDKDGVISRRLAVEAGPVRASKTSVKLFDASDTPCDGLSRVLLNDVTACGGAEDCLSMVSTSSRVKGVEFAK</sequence>
<dbReference type="AlphaFoldDB" id="A0A4Q0MJD9"/>
<dbReference type="Proteomes" id="UP000289708">
    <property type="component" value="Unassembled WGS sequence"/>
</dbReference>
<reference evidence="2 3" key="1">
    <citation type="submission" date="2018-12" db="EMBL/GenBank/DDBJ databases">
        <title>bacterium Hansschlegelia zhihuaiae S113.</title>
        <authorList>
            <person name="He J."/>
        </authorList>
    </citation>
    <scope>NUCLEOTIDE SEQUENCE [LARGE SCALE GENOMIC DNA]</scope>
    <source>
        <strain evidence="2 3">S 113</strain>
    </source>
</reference>
<gene>
    <name evidence="2" type="ORF">EK403_11330</name>
</gene>
<keyword evidence="1" id="KW-0732">Signal</keyword>
<feature type="chain" id="PRO_5020504706" description="Tat pathway signal sequence domain protein" evidence="1">
    <location>
        <begin position="36"/>
        <end position="148"/>
    </location>
</feature>
<name>A0A4Q0MJD9_9HYPH</name>
<proteinExistence type="predicted"/>
<feature type="signal peptide" evidence="1">
    <location>
        <begin position="1"/>
        <end position="35"/>
    </location>
</feature>
<accession>A0A4Q0MJD9</accession>
<dbReference type="EMBL" id="RYFI01000010">
    <property type="protein sequence ID" value="RXF73076.1"/>
    <property type="molecule type" value="Genomic_DNA"/>
</dbReference>
<evidence type="ECO:0008006" key="4">
    <source>
        <dbReference type="Google" id="ProtNLM"/>
    </source>
</evidence>
<dbReference type="OrthoDB" id="7707524at2"/>
<keyword evidence="3" id="KW-1185">Reference proteome</keyword>
<evidence type="ECO:0000313" key="2">
    <source>
        <dbReference type="EMBL" id="RXF73076.1"/>
    </source>
</evidence>
<organism evidence="2 3">
    <name type="scientific">Hansschlegelia zhihuaiae</name>
    <dbReference type="NCBI Taxonomy" id="405005"/>
    <lineage>
        <taxon>Bacteria</taxon>
        <taxon>Pseudomonadati</taxon>
        <taxon>Pseudomonadota</taxon>
        <taxon>Alphaproteobacteria</taxon>
        <taxon>Hyphomicrobiales</taxon>
        <taxon>Methylopilaceae</taxon>
        <taxon>Hansschlegelia</taxon>
    </lineage>
</organism>